<gene>
    <name evidence="1" type="ORF">K3G42_027748</name>
</gene>
<proteinExistence type="predicted"/>
<organism evidence="1 2">
    <name type="scientific">Sphaerodactylus townsendi</name>
    <dbReference type="NCBI Taxonomy" id="933632"/>
    <lineage>
        <taxon>Eukaryota</taxon>
        <taxon>Metazoa</taxon>
        <taxon>Chordata</taxon>
        <taxon>Craniata</taxon>
        <taxon>Vertebrata</taxon>
        <taxon>Euteleostomi</taxon>
        <taxon>Lepidosauria</taxon>
        <taxon>Squamata</taxon>
        <taxon>Bifurcata</taxon>
        <taxon>Gekkota</taxon>
        <taxon>Sphaerodactylidae</taxon>
        <taxon>Sphaerodactylus</taxon>
    </lineage>
</organism>
<dbReference type="Proteomes" id="UP000827872">
    <property type="component" value="Linkage Group LG03"/>
</dbReference>
<name>A0ACB8EJS1_9SAUR</name>
<evidence type="ECO:0000313" key="1">
    <source>
        <dbReference type="EMBL" id="KAH7992879.1"/>
    </source>
</evidence>
<comment type="caution">
    <text evidence="1">The sequence shown here is derived from an EMBL/GenBank/DDBJ whole genome shotgun (WGS) entry which is preliminary data.</text>
</comment>
<protein>
    <submittedName>
        <fullName evidence="1">Uncharacterized protein</fullName>
    </submittedName>
</protein>
<accession>A0ACB8EJS1</accession>
<keyword evidence="2" id="KW-1185">Reference proteome</keyword>
<dbReference type="EMBL" id="CM037616">
    <property type="protein sequence ID" value="KAH7992879.1"/>
    <property type="molecule type" value="Genomic_DNA"/>
</dbReference>
<sequence>MYNKYVAQNNRTLCQQSKLKPKSSASPFPEGEHLALEKSVVREVRPVSPLVPPPSEKLEINEGLESTAVAGDLETVVGTSSKKEKQWKEMKLNLDELPGILARLSKIKLTGIIVEFKKIFYGAYFAL</sequence>
<reference evidence="1" key="1">
    <citation type="submission" date="2021-08" db="EMBL/GenBank/DDBJ databases">
        <title>The first chromosome-level gecko genome reveals the dynamic sex chromosomes of Neotropical dwarf geckos (Sphaerodactylidae: Sphaerodactylus).</title>
        <authorList>
            <person name="Pinto B.J."/>
            <person name="Keating S.E."/>
            <person name="Gamble T."/>
        </authorList>
    </citation>
    <scope>NUCLEOTIDE SEQUENCE</scope>
    <source>
        <strain evidence="1">TG3544</strain>
    </source>
</reference>
<evidence type="ECO:0000313" key="2">
    <source>
        <dbReference type="Proteomes" id="UP000827872"/>
    </source>
</evidence>